<evidence type="ECO:0000313" key="1">
    <source>
        <dbReference type="EMBL" id="KKM03482.1"/>
    </source>
</evidence>
<sequence length="41" mass="4942">MGNITLSIPDDIHEKMKSFKELKWTQVIRELIEKKLKELEE</sequence>
<protein>
    <submittedName>
        <fullName evidence="1">Uncharacterized protein</fullName>
    </submittedName>
</protein>
<proteinExistence type="predicted"/>
<name>A0A0F9HJX2_9ZZZZ</name>
<organism evidence="1">
    <name type="scientific">marine sediment metagenome</name>
    <dbReference type="NCBI Taxonomy" id="412755"/>
    <lineage>
        <taxon>unclassified sequences</taxon>
        <taxon>metagenomes</taxon>
        <taxon>ecological metagenomes</taxon>
    </lineage>
</organism>
<reference evidence="1" key="1">
    <citation type="journal article" date="2015" name="Nature">
        <title>Complex archaea that bridge the gap between prokaryotes and eukaryotes.</title>
        <authorList>
            <person name="Spang A."/>
            <person name="Saw J.H."/>
            <person name="Jorgensen S.L."/>
            <person name="Zaremba-Niedzwiedzka K."/>
            <person name="Martijn J."/>
            <person name="Lind A.E."/>
            <person name="van Eijk R."/>
            <person name="Schleper C."/>
            <person name="Guy L."/>
            <person name="Ettema T.J."/>
        </authorList>
    </citation>
    <scope>NUCLEOTIDE SEQUENCE</scope>
</reference>
<dbReference type="AlphaFoldDB" id="A0A0F9HJX2"/>
<gene>
    <name evidence="1" type="ORF">LCGC14_1774010</name>
</gene>
<accession>A0A0F9HJX2</accession>
<dbReference type="EMBL" id="LAZR01016671">
    <property type="protein sequence ID" value="KKM03482.1"/>
    <property type="molecule type" value="Genomic_DNA"/>
</dbReference>
<comment type="caution">
    <text evidence="1">The sequence shown here is derived from an EMBL/GenBank/DDBJ whole genome shotgun (WGS) entry which is preliminary data.</text>
</comment>